<dbReference type="InterPro" id="IPR052930">
    <property type="entry name" value="TA_antitoxin_MntA"/>
</dbReference>
<dbReference type="CDD" id="cd05403">
    <property type="entry name" value="NT_KNTase_like"/>
    <property type="match status" value="1"/>
</dbReference>
<comment type="caution">
    <text evidence="2">The sequence shown here is derived from an EMBL/GenBank/DDBJ whole genome shotgun (WGS) entry which is preliminary data.</text>
</comment>
<gene>
    <name evidence="2" type="ORF">A3E44_01785</name>
</gene>
<dbReference type="InterPro" id="IPR043519">
    <property type="entry name" value="NT_sf"/>
</dbReference>
<sequence>MKLNKSAIDKIRKKYNLVLILLHGSQVSGKTHSASDIDIAVLPKPGVSFDLLNLYTDLGKVIKPADKLDITNLANADPLLLFTVTTESKLISGSGKIYTSLKLTAFKKYNNYLPYLEMEKKVTLTNLNKYVAG</sequence>
<dbReference type="AlphaFoldDB" id="A0A1F8AUA9"/>
<dbReference type="PANTHER" id="PTHR43852">
    <property type="entry name" value="NUCLEOTIDYLTRANSFERASE"/>
    <property type="match status" value="1"/>
</dbReference>
<dbReference type="Pfam" id="PF18765">
    <property type="entry name" value="Polbeta"/>
    <property type="match status" value="1"/>
</dbReference>
<dbReference type="PANTHER" id="PTHR43852:SF3">
    <property type="entry name" value="NUCLEOTIDYLTRANSFERASE"/>
    <property type="match status" value="1"/>
</dbReference>
<reference evidence="2 3" key="1">
    <citation type="journal article" date="2016" name="Nat. Commun.">
        <title>Thousands of microbial genomes shed light on interconnected biogeochemical processes in an aquifer system.</title>
        <authorList>
            <person name="Anantharaman K."/>
            <person name="Brown C.T."/>
            <person name="Hug L.A."/>
            <person name="Sharon I."/>
            <person name="Castelle C.J."/>
            <person name="Probst A.J."/>
            <person name="Thomas B.C."/>
            <person name="Singh A."/>
            <person name="Wilkins M.J."/>
            <person name="Karaoz U."/>
            <person name="Brodie E.L."/>
            <person name="Williams K.H."/>
            <person name="Hubbard S.S."/>
            <person name="Banfield J.F."/>
        </authorList>
    </citation>
    <scope>NUCLEOTIDE SEQUENCE [LARGE SCALE GENOMIC DNA]</scope>
</reference>
<dbReference type="EMBL" id="MGGW01000009">
    <property type="protein sequence ID" value="OGM54868.1"/>
    <property type="molecule type" value="Genomic_DNA"/>
</dbReference>
<dbReference type="InterPro" id="IPR041633">
    <property type="entry name" value="Polbeta"/>
</dbReference>
<dbReference type="Gene3D" id="3.30.460.10">
    <property type="entry name" value="Beta Polymerase, domain 2"/>
    <property type="match status" value="1"/>
</dbReference>
<name>A0A1F8AUA9_9BACT</name>
<evidence type="ECO:0000259" key="1">
    <source>
        <dbReference type="Pfam" id="PF18765"/>
    </source>
</evidence>
<feature type="domain" description="Polymerase beta nucleotidyltransferase" evidence="1">
    <location>
        <begin position="8"/>
        <end position="92"/>
    </location>
</feature>
<protein>
    <recommendedName>
        <fullName evidence="1">Polymerase beta nucleotidyltransferase domain-containing protein</fullName>
    </recommendedName>
</protein>
<dbReference type="Proteomes" id="UP000178603">
    <property type="component" value="Unassembled WGS sequence"/>
</dbReference>
<accession>A0A1F8AUA9</accession>
<dbReference type="NCBIfam" id="NF047752">
    <property type="entry name" value="MntA_antitoxin"/>
    <property type="match status" value="1"/>
</dbReference>
<dbReference type="SUPFAM" id="SSF81301">
    <property type="entry name" value="Nucleotidyltransferase"/>
    <property type="match status" value="1"/>
</dbReference>
<evidence type="ECO:0000313" key="3">
    <source>
        <dbReference type="Proteomes" id="UP000178603"/>
    </source>
</evidence>
<organism evidence="2 3">
    <name type="scientific">Candidatus Woesebacteria bacterium RIFCSPHIGHO2_12_FULL_41_24</name>
    <dbReference type="NCBI Taxonomy" id="1802510"/>
    <lineage>
        <taxon>Bacteria</taxon>
        <taxon>Candidatus Woeseibacteriota</taxon>
    </lineage>
</organism>
<proteinExistence type="predicted"/>
<evidence type="ECO:0000313" key="2">
    <source>
        <dbReference type="EMBL" id="OGM54868.1"/>
    </source>
</evidence>